<dbReference type="EMBL" id="MTBD01000009">
    <property type="protein sequence ID" value="PRP71651.1"/>
    <property type="molecule type" value="Genomic_DNA"/>
</dbReference>
<organism evidence="2 3">
    <name type="scientific">Chromobacterium amazonense</name>
    <dbReference type="NCBI Taxonomy" id="1382803"/>
    <lineage>
        <taxon>Bacteria</taxon>
        <taxon>Pseudomonadati</taxon>
        <taxon>Pseudomonadota</taxon>
        <taxon>Betaproteobacteria</taxon>
        <taxon>Neisseriales</taxon>
        <taxon>Chromobacteriaceae</taxon>
        <taxon>Chromobacterium</taxon>
    </lineage>
</organism>
<proteinExistence type="predicted"/>
<evidence type="ECO:0000313" key="2">
    <source>
        <dbReference type="EMBL" id="PRP71651.1"/>
    </source>
</evidence>
<evidence type="ECO:0008006" key="4">
    <source>
        <dbReference type="Google" id="ProtNLM"/>
    </source>
</evidence>
<dbReference type="Proteomes" id="UP000239469">
    <property type="component" value="Unassembled WGS sequence"/>
</dbReference>
<name>A0A1S1XAU5_9NEIS</name>
<reference evidence="2 3" key="1">
    <citation type="submission" date="2017-01" db="EMBL/GenBank/DDBJ databases">
        <title>New insights into the genetic diversity of Chromobacterium isolated from tropical freshwater lake.</title>
        <authorList>
            <person name="Santos A.B."/>
            <person name="Nascimento A.M."/>
            <person name="Da Silva P.C."/>
        </authorList>
    </citation>
    <scope>NUCLEOTIDE SEQUENCE [LARGE SCALE GENOMIC DNA]</scope>
    <source>
        <strain evidence="2 3">56AF</strain>
    </source>
</reference>
<keyword evidence="1" id="KW-0732">Signal</keyword>
<dbReference type="OrthoDB" id="547680at2"/>
<evidence type="ECO:0000313" key="3">
    <source>
        <dbReference type="Proteomes" id="UP000239469"/>
    </source>
</evidence>
<accession>A0A1S1XAU5</accession>
<feature type="signal peptide" evidence="1">
    <location>
        <begin position="1"/>
        <end position="17"/>
    </location>
</feature>
<evidence type="ECO:0000256" key="1">
    <source>
        <dbReference type="SAM" id="SignalP"/>
    </source>
</evidence>
<feature type="chain" id="PRO_5030033469" description="Solute-binding protein family 3/N-terminal domain-containing protein" evidence="1">
    <location>
        <begin position="18"/>
        <end position="281"/>
    </location>
</feature>
<dbReference type="AlphaFoldDB" id="A0A1S1XAU5"/>
<dbReference type="SUPFAM" id="SSF53850">
    <property type="entry name" value="Periplasmic binding protein-like II"/>
    <property type="match status" value="1"/>
</dbReference>
<protein>
    <recommendedName>
        <fullName evidence="4">Solute-binding protein family 3/N-terminal domain-containing protein</fullName>
    </recommendedName>
</protein>
<sequence>MAKVLCLLLLCSGLSLAQAGGVQINYALVSGDNDPHWPYIQALLQLACGQMSQRCQLLAARDMNQGRAMEQMQRPDSSVDLFWGMTSRERERKLLTVRIPLDKGLIGWRVPLINADRPQLFKDVKTLRQLRAFRAGQGQDWPDTQILQHAGLPVLTSPDYPNLFSMLRQRRYDYFPRSVIEVQQELASPSGKGLMLDPYLLLHYPTAFYFFVSPQRPELARMLRQGLEKSVRDGSFDQLFKTFNSDHLRALKLSGRTVIELDNPLLPEDTPLARRELWFHP</sequence>
<dbReference type="RefSeq" id="WP_071109205.1">
    <property type="nucleotide sequence ID" value="NZ_CAWMOE010000011.1"/>
</dbReference>
<gene>
    <name evidence="2" type="ORF">BUE93_05290</name>
</gene>
<comment type="caution">
    <text evidence="2">The sequence shown here is derived from an EMBL/GenBank/DDBJ whole genome shotgun (WGS) entry which is preliminary data.</text>
</comment>